<dbReference type="EMBL" id="DVOS01000062">
    <property type="protein sequence ID" value="HIV23796.1"/>
    <property type="molecule type" value="Genomic_DNA"/>
</dbReference>
<dbReference type="GO" id="GO:0051301">
    <property type="term" value="P:cell division"/>
    <property type="evidence" value="ECO:0007669"/>
    <property type="project" value="UniProtKB-KW"/>
</dbReference>
<evidence type="ECO:0000256" key="5">
    <source>
        <dbReference type="ARBA" id="ARBA00023110"/>
    </source>
</evidence>
<dbReference type="Pfam" id="PF00254">
    <property type="entry name" value="FKBP_C"/>
    <property type="match status" value="1"/>
</dbReference>
<dbReference type="InterPro" id="IPR027304">
    <property type="entry name" value="Trigger_fact/SurA_dom_sf"/>
</dbReference>
<evidence type="ECO:0000256" key="10">
    <source>
        <dbReference type="PROSITE-ProRule" id="PRU00277"/>
    </source>
</evidence>
<evidence type="ECO:0000256" key="7">
    <source>
        <dbReference type="ARBA" id="ARBA00023235"/>
    </source>
</evidence>
<feature type="signal peptide" evidence="12">
    <location>
        <begin position="1"/>
        <end position="19"/>
    </location>
</feature>
<evidence type="ECO:0000259" key="13">
    <source>
        <dbReference type="PROSITE" id="PS50059"/>
    </source>
</evidence>
<evidence type="ECO:0000313" key="14">
    <source>
        <dbReference type="EMBL" id="HIV23796.1"/>
    </source>
</evidence>
<evidence type="ECO:0000256" key="4">
    <source>
        <dbReference type="ARBA" id="ARBA00022618"/>
    </source>
</evidence>
<reference evidence="14" key="1">
    <citation type="submission" date="2020-10" db="EMBL/GenBank/DDBJ databases">
        <authorList>
            <person name="Gilroy R."/>
        </authorList>
    </citation>
    <scope>NUCLEOTIDE SEQUENCE</scope>
    <source>
        <strain evidence="14">ChiBcec6-7307</strain>
    </source>
</reference>
<dbReference type="PROSITE" id="PS50059">
    <property type="entry name" value="FKBP_PPIASE"/>
    <property type="match status" value="1"/>
</dbReference>
<feature type="compositionally biased region" description="Acidic residues" evidence="11">
    <location>
        <begin position="461"/>
        <end position="535"/>
    </location>
</feature>
<organism evidence="14 15">
    <name type="scientific">Candidatus Merdiplasma excrementigallinarum</name>
    <dbReference type="NCBI Taxonomy" id="2840864"/>
    <lineage>
        <taxon>Bacteria</taxon>
        <taxon>Bacillati</taxon>
        <taxon>Bacillota</taxon>
        <taxon>Clostridia</taxon>
        <taxon>Lachnospirales</taxon>
        <taxon>Lachnospiraceae</taxon>
        <taxon>Lachnospiraceae incertae sedis</taxon>
        <taxon>Candidatus Merdiplasma</taxon>
    </lineage>
</organism>
<feature type="compositionally biased region" description="Acidic residues" evidence="11">
    <location>
        <begin position="41"/>
        <end position="52"/>
    </location>
</feature>
<dbReference type="InterPro" id="IPR037041">
    <property type="entry name" value="Trigger_fac_C_sf"/>
</dbReference>
<comment type="catalytic activity">
    <reaction evidence="1 10">
        <text>[protein]-peptidylproline (omega=180) = [protein]-peptidylproline (omega=0)</text>
        <dbReference type="Rhea" id="RHEA:16237"/>
        <dbReference type="Rhea" id="RHEA-COMP:10747"/>
        <dbReference type="Rhea" id="RHEA-COMP:10748"/>
        <dbReference type="ChEBI" id="CHEBI:83833"/>
        <dbReference type="ChEBI" id="CHEBI:83834"/>
        <dbReference type="EC" id="5.2.1.8"/>
    </reaction>
</comment>
<dbReference type="GO" id="GO:0003755">
    <property type="term" value="F:peptidyl-prolyl cis-trans isomerase activity"/>
    <property type="evidence" value="ECO:0007669"/>
    <property type="project" value="UniProtKB-KW"/>
</dbReference>
<comment type="function">
    <text evidence="9">Involved in protein export. Acts as a chaperone by maintaining the newly synthesized protein in an open conformation. Functions as a peptidyl-prolyl cis-trans isomerase.</text>
</comment>
<evidence type="ECO:0000256" key="12">
    <source>
        <dbReference type="SAM" id="SignalP"/>
    </source>
</evidence>
<dbReference type="EC" id="5.2.1.8" evidence="10"/>
<sequence>MKKKLLMAALLGSACLAVAGCGQKEAETEKITEAAAQTEAETAEETEAETETETAAQTETETAQETEAATEAETETEAAAETETESEEETEAQTEAVSEAETDEEASSEEETGSETETGEEETETETEAVQELGERPAYEALDYVTLGAYKGLEVTVDPVAEVTEEEIDTTIEGSVTSNDLYEEVTEGTVADGDLVNIDYEGKLDGEAFDGGTAQGQDLLIGSGSFIDGFEEGLIGVEVGETVDLELTFPENYQSEELAGEDTVFTVTVNSIKVIPEMDDELANTLSGGEYTTMDAYREYIRETLQEDHAQTQETDILVDLMTQLYNTCTIEEYPQELVDYSMASMKNSYSEMAAMYGMELDDLLSSFYGITEEEFDQQMEEYIKQSLQQEMILKAIAEEEDMTISDEEYTQGCENYRQAQGYDTVEDLVADYGEEVIRTSLLIDKAMDFVRENAVVTETSETEAETAEEETAEEVTVEEVTEAETEQEAAAEEVTEAETAEEETAEEVTEAETEQEAATEEATETETETETAES</sequence>
<dbReference type="NCBIfam" id="TIGR00115">
    <property type="entry name" value="tig"/>
    <property type="match status" value="1"/>
</dbReference>
<keyword evidence="6" id="KW-0143">Chaperone</keyword>
<keyword evidence="12" id="KW-0732">Signal</keyword>
<feature type="region of interest" description="Disordered" evidence="11">
    <location>
        <begin position="22"/>
        <end position="137"/>
    </location>
</feature>
<name>A0A9D1P0I5_9FIRM</name>
<dbReference type="Gene3D" id="3.10.50.40">
    <property type="match status" value="1"/>
</dbReference>
<gene>
    <name evidence="14" type="primary">tig</name>
    <name evidence="14" type="ORF">IAC80_07620</name>
</gene>
<dbReference type="GO" id="GO:0005737">
    <property type="term" value="C:cytoplasm"/>
    <property type="evidence" value="ECO:0007669"/>
    <property type="project" value="UniProtKB-SubCell"/>
</dbReference>
<dbReference type="FunFam" id="3.10.50.40:FF:000001">
    <property type="entry name" value="Trigger factor"/>
    <property type="match status" value="1"/>
</dbReference>
<keyword evidence="4" id="KW-0132">Cell division</keyword>
<evidence type="ECO:0000256" key="6">
    <source>
        <dbReference type="ARBA" id="ARBA00023186"/>
    </source>
</evidence>
<dbReference type="GO" id="GO:0006457">
    <property type="term" value="P:protein folding"/>
    <property type="evidence" value="ECO:0007669"/>
    <property type="project" value="InterPro"/>
</dbReference>
<proteinExistence type="inferred from homology"/>
<dbReference type="PROSITE" id="PS51257">
    <property type="entry name" value="PROKAR_LIPOPROTEIN"/>
    <property type="match status" value="1"/>
</dbReference>
<comment type="subcellular location">
    <subcellularLocation>
        <location evidence="2">Cytoplasm</location>
    </subcellularLocation>
</comment>
<dbReference type="Proteomes" id="UP000886889">
    <property type="component" value="Unassembled WGS sequence"/>
</dbReference>
<protein>
    <recommendedName>
        <fullName evidence="10">peptidylprolyl isomerase</fullName>
        <ecNumber evidence="10">5.2.1.8</ecNumber>
    </recommendedName>
</protein>
<comment type="caution">
    <text evidence="14">The sequence shown here is derived from an EMBL/GenBank/DDBJ whole genome shotgun (WGS) entry which is preliminary data.</text>
</comment>
<keyword evidence="7 10" id="KW-0413">Isomerase</keyword>
<dbReference type="InterPro" id="IPR008880">
    <property type="entry name" value="Trigger_fac_C"/>
</dbReference>
<evidence type="ECO:0000256" key="3">
    <source>
        <dbReference type="ARBA" id="ARBA00005464"/>
    </source>
</evidence>
<evidence type="ECO:0000256" key="1">
    <source>
        <dbReference type="ARBA" id="ARBA00000971"/>
    </source>
</evidence>
<dbReference type="InterPro" id="IPR046357">
    <property type="entry name" value="PPIase_dom_sf"/>
</dbReference>
<evidence type="ECO:0000256" key="11">
    <source>
        <dbReference type="SAM" id="MobiDB-lite"/>
    </source>
</evidence>
<feature type="region of interest" description="Disordered" evidence="11">
    <location>
        <begin position="457"/>
        <end position="535"/>
    </location>
</feature>
<keyword evidence="8" id="KW-0131">Cell cycle</keyword>
<dbReference type="InterPro" id="IPR005215">
    <property type="entry name" value="Trig_fac"/>
</dbReference>
<comment type="similarity">
    <text evidence="3">Belongs to the FKBP-type PPIase family. Tig subfamily.</text>
</comment>
<evidence type="ECO:0000256" key="8">
    <source>
        <dbReference type="ARBA" id="ARBA00023306"/>
    </source>
</evidence>
<dbReference type="AlphaFoldDB" id="A0A9D1P0I5"/>
<feature type="chain" id="PRO_5038955317" description="peptidylprolyl isomerase" evidence="12">
    <location>
        <begin position="20"/>
        <end position="535"/>
    </location>
</feature>
<keyword evidence="5 10" id="KW-0697">Rotamase</keyword>
<dbReference type="SUPFAM" id="SSF109998">
    <property type="entry name" value="Triger factor/SurA peptide-binding domain-like"/>
    <property type="match status" value="1"/>
</dbReference>
<evidence type="ECO:0000256" key="2">
    <source>
        <dbReference type="ARBA" id="ARBA00004496"/>
    </source>
</evidence>
<accession>A0A9D1P0I5</accession>
<dbReference type="GO" id="GO:0015031">
    <property type="term" value="P:protein transport"/>
    <property type="evidence" value="ECO:0007669"/>
    <property type="project" value="InterPro"/>
</dbReference>
<feature type="compositionally biased region" description="Acidic residues" evidence="11">
    <location>
        <begin position="62"/>
        <end position="129"/>
    </location>
</feature>
<dbReference type="Gene3D" id="1.10.3120.10">
    <property type="entry name" value="Trigger factor, C-terminal domain"/>
    <property type="match status" value="1"/>
</dbReference>
<dbReference type="Pfam" id="PF05698">
    <property type="entry name" value="Trigger_C"/>
    <property type="match status" value="1"/>
</dbReference>
<feature type="domain" description="PPIase FKBP-type" evidence="13">
    <location>
        <begin position="193"/>
        <end position="275"/>
    </location>
</feature>
<evidence type="ECO:0000256" key="9">
    <source>
        <dbReference type="ARBA" id="ARBA00024849"/>
    </source>
</evidence>
<evidence type="ECO:0000313" key="15">
    <source>
        <dbReference type="Proteomes" id="UP000886889"/>
    </source>
</evidence>
<dbReference type="SUPFAM" id="SSF54534">
    <property type="entry name" value="FKBP-like"/>
    <property type="match status" value="1"/>
</dbReference>
<reference evidence="14" key="2">
    <citation type="journal article" date="2021" name="PeerJ">
        <title>Extensive microbial diversity within the chicken gut microbiome revealed by metagenomics and culture.</title>
        <authorList>
            <person name="Gilroy R."/>
            <person name="Ravi A."/>
            <person name="Getino M."/>
            <person name="Pursley I."/>
            <person name="Horton D.L."/>
            <person name="Alikhan N.F."/>
            <person name="Baker D."/>
            <person name="Gharbi K."/>
            <person name="Hall N."/>
            <person name="Watson M."/>
            <person name="Adriaenssens E.M."/>
            <person name="Foster-Nyarko E."/>
            <person name="Jarju S."/>
            <person name="Secka A."/>
            <person name="Antonio M."/>
            <person name="Oren A."/>
            <person name="Chaudhuri R.R."/>
            <person name="La Ragione R."/>
            <person name="Hildebrand F."/>
            <person name="Pallen M.J."/>
        </authorList>
    </citation>
    <scope>NUCLEOTIDE SEQUENCE</scope>
    <source>
        <strain evidence="14">ChiBcec6-7307</strain>
    </source>
</reference>
<dbReference type="InterPro" id="IPR001179">
    <property type="entry name" value="PPIase_FKBP_dom"/>
</dbReference>